<dbReference type="PANTHER" id="PTHR43161:SF9">
    <property type="entry name" value="SORBITOL DEHYDROGENASE"/>
    <property type="match status" value="1"/>
</dbReference>
<evidence type="ECO:0000313" key="6">
    <source>
        <dbReference type="EMBL" id="VDM82359.1"/>
    </source>
</evidence>
<dbReference type="Proteomes" id="UP000270094">
    <property type="component" value="Unassembled WGS sequence"/>
</dbReference>
<dbReference type="GO" id="GO:0046872">
    <property type="term" value="F:metal ion binding"/>
    <property type="evidence" value="ECO:0007669"/>
    <property type="project" value="UniProtKB-KW"/>
</dbReference>
<evidence type="ECO:0000256" key="5">
    <source>
        <dbReference type="ARBA" id="ARBA00023002"/>
    </source>
</evidence>
<dbReference type="GO" id="GO:0006062">
    <property type="term" value="P:sorbitol catabolic process"/>
    <property type="evidence" value="ECO:0007669"/>
    <property type="project" value="TreeGrafter"/>
</dbReference>
<keyword evidence="3" id="KW-0479">Metal-binding</keyword>
<name>A0A3P7JQU8_STRVU</name>
<accession>A0A3P7JQU8</accession>
<organism evidence="6 7">
    <name type="scientific">Strongylus vulgaris</name>
    <name type="common">Blood worm</name>
    <dbReference type="NCBI Taxonomy" id="40348"/>
    <lineage>
        <taxon>Eukaryota</taxon>
        <taxon>Metazoa</taxon>
        <taxon>Ecdysozoa</taxon>
        <taxon>Nematoda</taxon>
        <taxon>Chromadorea</taxon>
        <taxon>Rhabditida</taxon>
        <taxon>Rhabditina</taxon>
        <taxon>Rhabditomorpha</taxon>
        <taxon>Strongyloidea</taxon>
        <taxon>Strongylidae</taxon>
        <taxon>Strongylus</taxon>
    </lineage>
</organism>
<dbReference type="PANTHER" id="PTHR43161">
    <property type="entry name" value="SORBITOL DEHYDROGENASE"/>
    <property type="match status" value="1"/>
</dbReference>
<evidence type="ECO:0000256" key="1">
    <source>
        <dbReference type="ARBA" id="ARBA00001947"/>
    </source>
</evidence>
<dbReference type="GO" id="GO:0003939">
    <property type="term" value="F:L-iditol 2-dehydrogenase (NAD+) activity"/>
    <property type="evidence" value="ECO:0007669"/>
    <property type="project" value="TreeGrafter"/>
</dbReference>
<keyword evidence="5" id="KW-0560">Oxidoreductase</keyword>
<gene>
    <name evidence="6" type="ORF">SVUK_LOCUS17357</name>
</gene>
<dbReference type="EMBL" id="UYYB01117273">
    <property type="protein sequence ID" value="VDM82359.1"/>
    <property type="molecule type" value="Genomic_DNA"/>
</dbReference>
<comment type="cofactor">
    <cofactor evidence="1">
        <name>Zn(2+)</name>
        <dbReference type="ChEBI" id="CHEBI:29105"/>
    </cofactor>
</comment>
<dbReference type="OrthoDB" id="1879366at2759"/>
<evidence type="ECO:0000256" key="2">
    <source>
        <dbReference type="ARBA" id="ARBA00008072"/>
    </source>
</evidence>
<protein>
    <recommendedName>
        <fullName evidence="8">Alcohol dehydrogenase-like C-terminal domain-containing protein</fullName>
    </recommendedName>
</protein>
<dbReference type="SUPFAM" id="SSF51735">
    <property type="entry name" value="NAD(P)-binding Rossmann-fold domains"/>
    <property type="match status" value="1"/>
</dbReference>
<evidence type="ECO:0000256" key="3">
    <source>
        <dbReference type="ARBA" id="ARBA00022723"/>
    </source>
</evidence>
<evidence type="ECO:0000313" key="7">
    <source>
        <dbReference type="Proteomes" id="UP000270094"/>
    </source>
</evidence>
<evidence type="ECO:0008006" key="8">
    <source>
        <dbReference type="Google" id="ProtNLM"/>
    </source>
</evidence>
<reference evidence="6 7" key="1">
    <citation type="submission" date="2018-11" db="EMBL/GenBank/DDBJ databases">
        <authorList>
            <consortium name="Pathogen Informatics"/>
        </authorList>
    </citation>
    <scope>NUCLEOTIDE SEQUENCE [LARGE SCALE GENOMIC DNA]</scope>
</reference>
<dbReference type="AlphaFoldDB" id="A0A3P7JQU8"/>
<keyword evidence="4" id="KW-0862">Zinc</keyword>
<sequence>MIEVAVTRLPDNATFEDASLLETLSVVFHACRRGNVQMGQRILVLGEGTIGILCMMTVKAMGAAQVANTDLDSAQLVAKKLGADHTTCVKNLLVNKVRETVIDCLTEPDVTIECTREQSCVEAAIFCIDHDKTYRKNIVPTFQTTVSGEVVVLVGLGKQKVRVSLTEACIREVDIRGVFRYANWYVVTITSRNYCINFRFCYSNALNLIASEKLYLSTLTQAHYE</sequence>
<keyword evidence="7" id="KW-1185">Reference proteome</keyword>
<dbReference type="InterPro" id="IPR036291">
    <property type="entry name" value="NAD(P)-bd_dom_sf"/>
</dbReference>
<dbReference type="Gene3D" id="3.40.50.720">
    <property type="entry name" value="NAD(P)-binding Rossmann-like Domain"/>
    <property type="match status" value="1"/>
</dbReference>
<proteinExistence type="inferred from homology"/>
<comment type="similarity">
    <text evidence="2">Belongs to the zinc-containing alcohol dehydrogenase family.</text>
</comment>
<evidence type="ECO:0000256" key="4">
    <source>
        <dbReference type="ARBA" id="ARBA00022833"/>
    </source>
</evidence>